<reference evidence="6" key="2">
    <citation type="submission" date="2023-06" db="EMBL/GenBank/DDBJ databases">
        <authorList>
            <consortium name="Lawrence Berkeley National Laboratory"/>
            <person name="Mondo S.J."/>
            <person name="Hensen N."/>
            <person name="Bonometti L."/>
            <person name="Westerberg I."/>
            <person name="Brannstrom I.O."/>
            <person name="Guillou S."/>
            <person name="Cros-Aarteil S."/>
            <person name="Calhoun S."/>
            <person name="Haridas S."/>
            <person name="Kuo A."/>
            <person name="Pangilinan J."/>
            <person name="Riley R."/>
            <person name="Labutti K."/>
            <person name="Andreopoulos B."/>
            <person name="Lipzen A."/>
            <person name="Chen C."/>
            <person name="Yanf M."/>
            <person name="Daum C."/>
            <person name="Ng V."/>
            <person name="Clum A."/>
            <person name="Steindorff A."/>
            <person name="Ohm R."/>
            <person name="Martin F."/>
            <person name="Silar P."/>
            <person name="Natvig D."/>
            <person name="Lalanne C."/>
            <person name="Gautier V."/>
            <person name="Ament-Velasquez S.L."/>
            <person name="Kruys A."/>
            <person name="Hutchinson M.I."/>
            <person name="Powell A.J."/>
            <person name="Barry K."/>
            <person name="Miller A.N."/>
            <person name="Grigoriev I.V."/>
            <person name="Debuchy R."/>
            <person name="Gladieux P."/>
            <person name="Thoren M.H."/>
            <person name="Johannesson H."/>
        </authorList>
    </citation>
    <scope>NUCLEOTIDE SEQUENCE</scope>
    <source>
        <strain evidence="6">CBS 626.80</strain>
    </source>
</reference>
<evidence type="ECO:0000256" key="4">
    <source>
        <dbReference type="SAM" id="MobiDB-lite"/>
    </source>
</evidence>
<dbReference type="AlphaFoldDB" id="A0AAN6NW55"/>
<comment type="subcellular location">
    <subcellularLocation>
        <location evidence="1">Nucleus</location>
    </subcellularLocation>
</comment>
<dbReference type="GO" id="GO:0005730">
    <property type="term" value="C:nucleolus"/>
    <property type="evidence" value="ECO:0007669"/>
    <property type="project" value="TreeGrafter"/>
</dbReference>
<evidence type="ECO:0000259" key="5">
    <source>
        <dbReference type="Pfam" id="PF04003"/>
    </source>
</evidence>
<evidence type="ECO:0000256" key="2">
    <source>
        <dbReference type="ARBA" id="ARBA00023242"/>
    </source>
</evidence>
<proteinExistence type="inferred from homology"/>
<feature type="compositionally biased region" description="Polar residues" evidence="4">
    <location>
        <begin position="427"/>
        <end position="436"/>
    </location>
</feature>
<dbReference type="PANTHER" id="PTHR44267:SF1">
    <property type="entry name" value="WD REPEAT-CONTAINING PROTEIN 43"/>
    <property type="match status" value="1"/>
</dbReference>
<comment type="caution">
    <text evidence="6">The sequence shown here is derived from an EMBL/GenBank/DDBJ whole genome shotgun (WGS) entry which is preliminary data.</text>
</comment>
<organism evidence="6 7">
    <name type="scientific">Pseudoneurospora amorphoporcata</name>
    <dbReference type="NCBI Taxonomy" id="241081"/>
    <lineage>
        <taxon>Eukaryota</taxon>
        <taxon>Fungi</taxon>
        <taxon>Dikarya</taxon>
        <taxon>Ascomycota</taxon>
        <taxon>Pezizomycotina</taxon>
        <taxon>Sordariomycetes</taxon>
        <taxon>Sordariomycetidae</taxon>
        <taxon>Sordariales</taxon>
        <taxon>Sordariaceae</taxon>
        <taxon>Pseudoneurospora</taxon>
    </lineage>
</organism>
<evidence type="ECO:0000256" key="3">
    <source>
        <dbReference type="ARBA" id="ARBA00038335"/>
    </source>
</evidence>
<name>A0AAN6NW55_9PEZI</name>
<feature type="domain" description="Small-subunit processome Utp12" evidence="5">
    <location>
        <begin position="176"/>
        <end position="278"/>
    </location>
</feature>
<dbReference type="Pfam" id="PF04003">
    <property type="entry name" value="Utp12"/>
    <property type="match status" value="1"/>
</dbReference>
<dbReference type="InterPro" id="IPR007148">
    <property type="entry name" value="SSU_processome_Utp12"/>
</dbReference>
<accession>A0AAN6NW55</accession>
<keyword evidence="7" id="KW-1185">Reference proteome</keyword>
<feature type="compositionally biased region" description="Acidic residues" evidence="4">
    <location>
        <begin position="100"/>
        <end position="112"/>
    </location>
</feature>
<keyword evidence="2" id="KW-0539">Nucleus</keyword>
<feature type="region of interest" description="Disordered" evidence="4">
    <location>
        <begin position="18"/>
        <end position="118"/>
    </location>
</feature>
<evidence type="ECO:0000313" key="6">
    <source>
        <dbReference type="EMBL" id="KAK3952995.1"/>
    </source>
</evidence>
<dbReference type="GO" id="GO:0000462">
    <property type="term" value="P:maturation of SSU-rRNA from tricistronic rRNA transcript (SSU-rRNA, 5.8S rRNA, LSU-rRNA)"/>
    <property type="evidence" value="ECO:0007669"/>
    <property type="project" value="TreeGrafter"/>
</dbReference>
<comment type="similarity">
    <text evidence="3">Belongs to the UTP5 family.</text>
</comment>
<dbReference type="PANTHER" id="PTHR44267">
    <property type="entry name" value="WD REPEAT-CONTAINING PROTEIN 43"/>
    <property type="match status" value="1"/>
</dbReference>
<protein>
    <submittedName>
        <fullName evidence="6">Dip2/Utp12 family-domain-containing protein</fullName>
    </submittedName>
</protein>
<feature type="compositionally biased region" description="Acidic residues" evidence="4">
    <location>
        <begin position="297"/>
        <end position="310"/>
    </location>
</feature>
<reference evidence="6" key="1">
    <citation type="journal article" date="2023" name="Mol. Phylogenet. Evol.">
        <title>Genome-scale phylogeny and comparative genomics of the fungal order Sordariales.</title>
        <authorList>
            <person name="Hensen N."/>
            <person name="Bonometti L."/>
            <person name="Westerberg I."/>
            <person name="Brannstrom I.O."/>
            <person name="Guillou S."/>
            <person name="Cros-Aarteil S."/>
            <person name="Calhoun S."/>
            <person name="Haridas S."/>
            <person name="Kuo A."/>
            <person name="Mondo S."/>
            <person name="Pangilinan J."/>
            <person name="Riley R."/>
            <person name="LaButti K."/>
            <person name="Andreopoulos B."/>
            <person name="Lipzen A."/>
            <person name="Chen C."/>
            <person name="Yan M."/>
            <person name="Daum C."/>
            <person name="Ng V."/>
            <person name="Clum A."/>
            <person name="Steindorff A."/>
            <person name="Ohm R.A."/>
            <person name="Martin F."/>
            <person name="Silar P."/>
            <person name="Natvig D.O."/>
            <person name="Lalanne C."/>
            <person name="Gautier V."/>
            <person name="Ament-Velasquez S.L."/>
            <person name="Kruys A."/>
            <person name="Hutchinson M.I."/>
            <person name="Powell A.J."/>
            <person name="Barry K."/>
            <person name="Miller A.N."/>
            <person name="Grigoriev I.V."/>
            <person name="Debuchy R."/>
            <person name="Gladieux P."/>
            <person name="Hiltunen Thoren M."/>
            <person name="Johannesson H."/>
        </authorList>
    </citation>
    <scope>NUCLEOTIDE SEQUENCE</scope>
    <source>
        <strain evidence="6">CBS 626.80</strain>
    </source>
</reference>
<gene>
    <name evidence="6" type="ORF">QBC32DRAFT_397467</name>
</gene>
<evidence type="ECO:0000256" key="1">
    <source>
        <dbReference type="ARBA" id="ARBA00004123"/>
    </source>
</evidence>
<feature type="compositionally biased region" description="Acidic residues" evidence="4">
    <location>
        <begin position="331"/>
        <end position="399"/>
    </location>
</feature>
<feature type="region of interest" description="Disordered" evidence="4">
    <location>
        <begin position="287"/>
        <end position="453"/>
    </location>
</feature>
<dbReference type="InterPro" id="IPR052414">
    <property type="entry name" value="U3_snoRNA-assoc_WDR"/>
</dbReference>
<sequence>MSTKRKALTLVKPVVKPSAKVATKSKIDETRTAVSTGPALKSATKAAPETIEISSDSSSHYSDSDNEDMNSDNEAATEKQSTTTTTTKHFSEPAAQQDEAASDADENDDDDASPTFGDLARGNATIDVASALAAQEAAAVDASKAVTITVQRANGQTTISATSLGTVLNQALRTDDSDLLESCLQTSDPKIITNTITRMDSALAGVLLSKLAARMHRRPGRAFGLMKWIQTTLVAHGGSLVAQPEVVARLGELNRVLEERARGLPALLALKGKLDMLDQQMRWRKFMKQGGGKEEQENGEESEEEDDVDEPGVVYVEGDEDNEGKSVANGAEEDFALIDVGADGESDEEEGDDDDGEEDDEEFDDAESLDEDEVDHDDVEESGDEDEEGDDEDDDEDEAPPAKVQKTSSKFAKRKSKRMVAPPPSPGLNNKSSLNNVKRRSRSSKPKPLNRDK</sequence>
<evidence type="ECO:0000313" key="7">
    <source>
        <dbReference type="Proteomes" id="UP001303222"/>
    </source>
</evidence>
<dbReference type="Proteomes" id="UP001303222">
    <property type="component" value="Unassembled WGS sequence"/>
</dbReference>
<dbReference type="EMBL" id="MU859113">
    <property type="protein sequence ID" value="KAK3952995.1"/>
    <property type="molecule type" value="Genomic_DNA"/>
</dbReference>